<dbReference type="Gene3D" id="3.10.310.20">
    <property type="entry name" value="DHHA2 domain"/>
    <property type="match status" value="1"/>
</dbReference>
<organism evidence="1 2">
    <name type="scientific">Cymbomonas tetramitiformis</name>
    <dbReference type="NCBI Taxonomy" id="36881"/>
    <lineage>
        <taxon>Eukaryota</taxon>
        <taxon>Viridiplantae</taxon>
        <taxon>Chlorophyta</taxon>
        <taxon>Pyramimonadophyceae</taxon>
        <taxon>Pyramimonadales</taxon>
        <taxon>Pyramimonadaceae</taxon>
        <taxon>Cymbomonas</taxon>
    </lineage>
</organism>
<sequence length="112" mass="12540">MSLVDVSARNESLEAATSAWAKTCQLDLLILTGAFYPAPEEFCRQLLIIPCKESMRDALPRLVAFLNDKGVELKDLKLCQLPQDSVAYVHVDNAYSRKRLQPIVDSFFHAGI</sequence>
<dbReference type="InterPro" id="IPR038222">
    <property type="entry name" value="DHHA2_dom_sf"/>
</dbReference>
<protein>
    <submittedName>
        <fullName evidence="1">Uncharacterized protein</fullName>
    </submittedName>
</protein>
<proteinExistence type="predicted"/>
<dbReference type="Proteomes" id="UP001190700">
    <property type="component" value="Unassembled WGS sequence"/>
</dbReference>
<comment type="caution">
    <text evidence="1">The sequence shown here is derived from an EMBL/GenBank/DDBJ whole genome shotgun (WGS) entry which is preliminary data.</text>
</comment>
<dbReference type="AlphaFoldDB" id="A0AAE0L197"/>
<evidence type="ECO:0000313" key="2">
    <source>
        <dbReference type="Proteomes" id="UP001190700"/>
    </source>
</evidence>
<name>A0AAE0L197_9CHLO</name>
<keyword evidence="2" id="KW-1185">Reference proteome</keyword>
<dbReference type="EMBL" id="LGRX02011963">
    <property type="protein sequence ID" value="KAK3268202.1"/>
    <property type="molecule type" value="Genomic_DNA"/>
</dbReference>
<gene>
    <name evidence="1" type="ORF">CYMTET_23282</name>
</gene>
<evidence type="ECO:0000313" key="1">
    <source>
        <dbReference type="EMBL" id="KAK3268202.1"/>
    </source>
</evidence>
<accession>A0AAE0L197</accession>
<reference evidence="1 2" key="1">
    <citation type="journal article" date="2015" name="Genome Biol. Evol.">
        <title>Comparative Genomics of a Bacterivorous Green Alga Reveals Evolutionary Causalities and Consequences of Phago-Mixotrophic Mode of Nutrition.</title>
        <authorList>
            <person name="Burns J.A."/>
            <person name="Paasch A."/>
            <person name="Narechania A."/>
            <person name="Kim E."/>
        </authorList>
    </citation>
    <scope>NUCLEOTIDE SEQUENCE [LARGE SCALE GENOMIC DNA]</scope>
    <source>
        <strain evidence="1 2">PLY_AMNH</strain>
    </source>
</reference>